<sequence length="95" mass="10677">MPFLLPIGPLAMAATFDHGTLTMRFGLGFPGFYALVYISIGFPPAARPFNVAFLLHPANWMQLRWIWHHNCCLRTKSNTAIIALLHASHSLYIPL</sequence>
<feature type="transmembrane region" description="Helical" evidence="1">
    <location>
        <begin position="23"/>
        <end position="42"/>
    </location>
</feature>
<reference evidence="2 3" key="1">
    <citation type="submission" date="2017-06" db="EMBL/GenBank/DDBJ databases">
        <title>Comparative genomic analysis of Ambrosia Fusariam Clade fungi.</title>
        <authorList>
            <person name="Stajich J.E."/>
            <person name="Carrillo J."/>
            <person name="Kijimoto T."/>
            <person name="Eskalen A."/>
            <person name="O'Donnell K."/>
            <person name="Kasson M."/>
        </authorList>
    </citation>
    <scope>NUCLEOTIDE SEQUENCE [LARGE SCALE GENOMIC DNA]</scope>
    <source>
        <strain evidence="2 3">NRRL62579</strain>
    </source>
</reference>
<protein>
    <submittedName>
        <fullName evidence="2">Uncharacterized protein</fullName>
    </submittedName>
</protein>
<accession>A0A428RSI8</accession>
<dbReference type="EMBL" id="NKCK01000525">
    <property type="protein sequence ID" value="RSL80515.1"/>
    <property type="molecule type" value="Genomic_DNA"/>
</dbReference>
<keyword evidence="1" id="KW-1133">Transmembrane helix</keyword>
<dbReference type="AlphaFoldDB" id="A0A428RSI8"/>
<evidence type="ECO:0000313" key="3">
    <source>
        <dbReference type="Proteomes" id="UP000287144"/>
    </source>
</evidence>
<name>A0A428RSI8_9HYPO</name>
<keyword evidence="1" id="KW-0812">Transmembrane</keyword>
<comment type="caution">
    <text evidence="2">The sequence shown here is derived from an EMBL/GenBank/DDBJ whole genome shotgun (WGS) entry which is preliminary data.</text>
</comment>
<keyword evidence="1" id="KW-0472">Membrane</keyword>
<organism evidence="2 3">
    <name type="scientific">Fusarium oligoseptatum</name>
    <dbReference type="NCBI Taxonomy" id="2604345"/>
    <lineage>
        <taxon>Eukaryota</taxon>
        <taxon>Fungi</taxon>
        <taxon>Dikarya</taxon>
        <taxon>Ascomycota</taxon>
        <taxon>Pezizomycotina</taxon>
        <taxon>Sordariomycetes</taxon>
        <taxon>Hypocreomycetidae</taxon>
        <taxon>Hypocreales</taxon>
        <taxon>Nectriaceae</taxon>
        <taxon>Fusarium</taxon>
        <taxon>Fusarium solani species complex</taxon>
    </lineage>
</organism>
<proteinExistence type="predicted"/>
<dbReference type="Proteomes" id="UP000287144">
    <property type="component" value="Unassembled WGS sequence"/>
</dbReference>
<keyword evidence="3" id="KW-1185">Reference proteome</keyword>
<evidence type="ECO:0000313" key="2">
    <source>
        <dbReference type="EMBL" id="RSL80515.1"/>
    </source>
</evidence>
<gene>
    <name evidence="2" type="ORF">CEP52_017371</name>
</gene>
<evidence type="ECO:0000256" key="1">
    <source>
        <dbReference type="SAM" id="Phobius"/>
    </source>
</evidence>